<dbReference type="PANTHER" id="PTHR30221">
    <property type="entry name" value="SMALL-CONDUCTANCE MECHANOSENSITIVE CHANNEL"/>
    <property type="match status" value="1"/>
</dbReference>
<keyword evidence="4 7" id="KW-0812">Transmembrane</keyword>
<evidence type="ECO:0000256" key="2">
    <source>
        <dbReference type="ARBA" id="ARBA00008017"/>
    </source>
</evidence>
<dbReference type="Pfam" id="PF21088">
    <property type="entry name" value="MS_channel_1st"/>
    <property type="match status" value="1"/>
</dbReference>
<dbReference type="RefSeq" id="WP_273306027.1">
    <property type="nucleotide sequence ID" value="NZ_CAWVJN010000001.1"/>
</dbReference>
<dbReference type="InterPro" id="IPR006685">
    <property type="entry name" value="MscS_channel_2nd"/>
</dbReference>
<evidence type="ECO:0000259" key="10">
    <source>
        <dbReference type="Pfam" id="PF21088"/>
    </source>
</evidence>
<keyword evidence="6 7" id="KW-0472">Membrane</keyword>
<dbReference type="Gene3D" id="3.30.70.100">
    <property type="match status" value="1"/>
</dbReference>
<evidence type="ECO:0000256" key="7">
    <source>
        <dbReference type="SAM" id="Phobius"/>
    </source>
</evidence>
<evidence type="ECO:0000256" key="3">
    <source>
        <dbReference type="ARBA" id="ARBA00022475"/>
    </source>
</evidence>
<feature type="domain" description="Mechanosensitive ion channel MscS C-terminal" evidence="9">
    <location>
        <begin position="212"/>
        <end position="294"/>
    </location>
</feature>
<name>A0A921SV34_9BACT</name>
<dbReference type="SUPFAM" id="SSF82689">
    <property type="entry name" value="Mechanosensitive channel protein MscS (YggB), C-terminal domain"/>
    <property type="match status" value="1"/>
</dbReference>
<comment type="caution">
    <text evidence="11">The sequence shown here is derived from an EMBL/GenBank/DDBJ whole genome shotgun (WGS) entry which is preliminary data.</text>
</comment>
<evidence type="ECO:0000256" key="5">
    <source>
        <dbReference type="ARBA" id="ARBA00022989"/>
    </source>
</evidence>
<dbReference type="GO" id="GO:0005886">
    <property type="term" value="C:plasma membrane"/>
    <property type="evidence" value="ECO:0007669"/>
    <property type="project" value="UniProtKB-SubCell"/>
</dbReference>
<dbReference type="Gene3D" id="1.10.287.1260">
    <property type="match status" value="1"/>
</dbReference>
<dbReference type="InterPro" id="IPR011014">
    <property type="entry name" value="MscS_channel_TM-2"/>
</dbReference>
<feature type="transmembrane region" description="Helical" evidence="7">
    <location>
        <begin position="49"/>
        <end position="71"/>
    </location>
</feature>
<keyword evidence="3" id="KW-1003">Cell membrane</keyword>
<evidence type="ECO:0000256" key="6">
    <source>
        <dbReference type="ARBA" id="ARBA00023136"/>
    </source>
</evidence>
<accession>A0A921SV34</accession>
<dbReference type="Pfam" id="PF21082">
    <property type="entry name" value="MS_channel_3rd"/>
    <property type="match status" value="1"/>
</dbReference>
<dbReference type="AlphaFoldDB" id="A0A921SV34"/>
<comment type="similarity">
    <text evidence="2">Belongs to the MscS (TC 1.A.23) family.</text>
</comment>
<sequence length="306" mass="33941">MSIFNSLLTLLAQTPELPAPEEVAQTWQQKLSALSSLSFQQFTEQAIDAILHGLVKIAIALAVFFIGKWIINRIHSFVAKAFVRRNVELSLRTFLLSLIRIILMLILIVIVIGILGINTSSFLAIFASAGLAVGMALSGTLQNFAGGVMILLFKPYKVGDFIEAQGYSGTVKEIQIFNTILNTPDNKTIIIPNGGLSTGSLNNYSKEGRRRVDWTIGIAYGDDFDTARRVVLELLAADKRVLDTPAPFVALSSLADSAVEVTVRAWAAAEDYWGVYYDFNEQVYKQFEKYNLHFPYPQVDVHMVDQ</sequence>
<feature type="domain" description="Mechanosensitive ion channel MscS" evidence="8">
    <location>
        <begin position="140"/>
        <end position="206"/>
    </location>
</feature>
<protein>
    <submittedName>
        <fullName evidence="11">Mechanosensitive ion channel</fullName>
    </submittedName>
</protein>
<dbReference type="InterPro" id="IPR006686">
    <property type="entry name" value="MscS_channel_CS"/>
</dbReference>
<evidence type="ECO:0000313" key="12">
    <source>
        <dbReference type="Proteomes" id="UP000757103"/>
    </source>
</evidence>
<dbReference type="Proteomes" id="UP000757103">
    <property type="component" value="Unassembled WGS sequence"/>
</dbReference>
<dbReference type="PANTHER" id="PTHR30221:SF1">
    <property type="entry name" value="SMALL-CONDUCTANCE MECHANOSENSITIVE CHANNEL"/>
    <property type="match status" value="1"/>
</dbReference>
<evidence type="ECO:0000259" key="8">
    <source>
        <dbReference type="Pfam" id="PF00924"/>
    </source>
</evidence>
<dbReference type="SUPFAM" id="SSF82861">
    <property type="entry name" value="Mechanosensitive channel protein MscS (YggB), transmembrane region"/>
    <property type="match status" value="1"/>
</dbReference>
<dbReference type="GO" id="GO:0008381">
    <property type="term" value="F:mechanosensitive monoatomic ion channel activity"/>
    <property type="evidence" value="ECO:0007669"/>
    <property type="project" value="InterPro"/>
</dbReference>
<dbReference type="InterPro" id="IPR010920">
    <property type="entry name" value="LSM_dom_sf"/>
</dbReference>
<evidence type="ECO:0000256" key="4">
    <source>
        <dbReference type="ARBA" id="ARBA00022692"/>
    </source>
</evidence>
<gene>
    <name evidence="11" type="ORF">K8U91_05900</name>
</gene>
<feature type="transmembrane region" description="Helical" evidence="7">
    <location>
        <begin position="91"/>
        <end position="117"/>
    </location>
</feature>
<dbReference type="Gene3D" id="2.30.30.60">
    <property type="match status" value="1"/>
</dbReference>
<comment type="subcellular location">
    <subcellularLocation>
        <location evidence="1">Cell membrane</location>
        <topology evidence="1">Multi-pass membrane protein</topology>
    </subcellularLocation>
</comment>
<proteinExistence type="inferred from homology"/>
<feature type="transmembrane region" description="Helical" evidence="7">
    <location>
        <begin position="123"/>
        <end position="153"/>
    </location>
</feature>
<dbReference type="SUPFAM" id="SSF50182">
    <property type="entry name" value="Sm-like ribonucleoproteins"/>
    <property type="match status" value="1"/>
</dbReference>
<organism evidence="11 12">
    <name type="scientific">Barnesiella viscericola</name>
    <dbReference type="NCBI Taxonomy" id="397865"/>
    <lineage>
        <taxon>Bacteria</taxon>
        <taxon>Pseudomonadati</taxon>
        <taxon>Bacteroidota</taxon>
        <taxon>Bacteroidia</taxon>
        <taxon>Bacteroidales</taxon>
        <taxon>Barnesiellaceae</taxon>
        <taxon>Barnesiella</taxon>
    </lineage>
</organism>
<reference evidence="11" key="1">
    <citation type="journal article" date="2021" name="PeerJ">
        <title>Extensive microbial diversity within the chicken gut microbiome revealed by metagenomics and culture.</title>
        <authorList>
            <person name="Gilroy R."/>
            <person name="Ravi A."/>
            <person name="Getino M."/>
            <person name="Pursley I."/>
            <person name="Horton D.L."/>
            <person name="Alikhan N.F."/>
            <person name="Baker D."/>
            <person name="Gharbi K."/>
            <person name="Hall N."/>
            <person name="Watson M."/>
            <person name="Adriaenssens E.M."/>
            <person name="Foster-Nyarko E."/>
            <person name="Jarju S."/>
            <person name="Secka A."/>
            <person name="Antonio M."/>
            <person name="Oren A."/>
            <person name="Chaudhuri R.R."/>
            <person name="La Ragione R."/>
            <person name="Hildebrand F."/>
            <person name="Pallen M.J."/>
        </authorList>
    </citation>
    <scope>NUCLEOTIDE SEQUENCE</scope>
    <source>
        <strain evidence="11">CHK121-7720</strain>
    </source>
</reference>
<dbReference type="EMBL" id="DYUD01000018">
    <property type="protein sequence ID" value="HJG88989.1"/>
    <property type="molecule type" value="Genomic_DNA"/>
</dbReference>
<evidence type="ECO:0000313" key="11">
    <source>
        <dbReference type="EMBL" id="HJG88989.1"/>
    </source>
</evidence>
<dbReference type="Pfam" id="PF00924">
    <property type="entry name" value="MS_channel_2nd"/>
    <property type="match status" value="1"/>
</dbReference>
<feature type="domain" description="Mechanosensitive ion channel transmembrane helices 2/3" evidence="10">
    <location>
        <begin position="98"/>
        <end position="137"/>
    </location>
</feature>
<dbReference type="InterPro" id="IPR049278">
    <property type="entry name" value="MS_channel_C"/>
</dbReference>
<dbReference type="InterPro" id="IPR023408">
    <property type="entry name" value="MscS_beta-dom_sf"/>
</dbReference>
<dbReference type="InterPro" id="IPR011066">
    <property type="entry name" value="MscS_channel_C_sf"/>
</dbReference>
<dbReference type="InterPro" id="IPR045275">
    <property type="entry name" value="MscS_archaea/bacteria_type"/>
</dbReference>
<evidence type="ECO:0000259" key="9">
    <source>
        <dbReference type="Pfam" id="PF21082"/>
    </source>
</evidence>
<dbReference type="InterPro" id="IPR049142">
    <property type="entry name" value="MS_channel_1st"/>
</dbReference>
<evidence type="ECO:0000256" key="1">
    <source>
        <dbReference type="ARBA" id="ARBA00004651"/>
    </source>
</evidence>
<reference evidence="11" key="2">
    <citation type="submission" date="2021-09" db="EMBL/GenBank/DDBJ databases">
        <authorList>
            <person name="Gilroy R."/>
        </authorList>
    </citation>
    <scope>NUCLEOTIDE SEQUENCE</scope>
    <source>
        <strain evidence="11">CHK121-7720</strain>
    </source>
</reference>
<dbReference type="PROSITE" id="PS01246">
    <property type="entry name" value="UPF0003"/>
    <property type="match status" value="1"/>
</dbReference>
<keyword evidence="5 7" id="KW-1133">Transmembrane helix</keyword>